<name>A0A074Z928_OPIVI</name>
<feature type="transmembrane region" description="Helical" evidence="1">
    <location>
        <begin position="49"/>
        <end position="67"/>
    </location>
</feature>
<proteinExistence type="predicted"/>
<keyword evidence="1" id="KW-0472">Membrane</keyword>
<dbReference type="AlphaFoldDB" id="A0A074Z928"/>
<evidence type="ECO:0000256" key="1">
    <source>
        <dbReference type="SAM" id="Phobius"/>
    </source>
</evidence>
<organism evidence="2 3">
    <name type="scientific">Opisthorchis viverrini</name>
    <name type="common">Southeast Asian liver fluke</name>
    <dbReference type="NCBI Taxonomy" id="6198"/>
    <lineage>
        <taxon>Eukaryota</taxon>
        <taxon>Metazoa</taxon>
        <taxon>Spiralia</taxon>
        <taxon>Lophotrochozoa</taxon>
        <taxon>Platyhelminthes</taxon>
        <taxon>Trematoda</taxon>
        <taxon>Digenea</taxon>
        <taxon>Opisthorchiida</taxon>
        <taxon>Opisthorchiata</taxon>
        <taxon>Opisthorchiidae</taxon>
        <taxon>Opisthorchis</taxon>
    </lineage>
</organism>
<evidence type="ECO:0000313" key="3">
    <source>
        <dbReference type="Proteomes" id="UP000054324"/>
    </source>
</evidence>
<protein>
    <submittedName>
        <fullName evidence="2">Uncharacterized protein</fullName>
    </submittedName>
</protein>
<keyword evidence="1" id="KW-1133">Transmembrane helix</keyword>
<sequence>MKKLQGYGIGGDLVRWLKLFLHDRRSKVRVTDHCTDWYTSPSGVPQGTVLGPLLFLLIIIIIIIIIINNNSMTSRLCECRGTLSSIAQWVAEVRKPSHHGYIADDGKVTAAAHLATTRKMKSY</sequence>
<accession>A0A074Z928</accession>
<evidence type="ECO:0000313" key="2">
    <source>
        <dbReference type="EMBL" id="KER22087.1"/>
    </source>
</evidence>
<dbReference type="OrthoDB" id="6283029at2759"/>
<dbReference type="RefSeq" id="XP_009174168.1">
    <property type="nucleotide sequence ID" value="XM_009175904.1"/>
</dbReference>
<gene>
    <name evidence="2" type="ORF">T265_09739</name>
</gene>
<dbReference type="STRING" id="6198.A0A074Z928"/>
<reference evidence="2 3" key="1">
    <citation type="submission" date="2013-11" db="EMBL/GenBank/DDBJ databases">
        <title>Opisthorchis viverrini - life in the bile duct.</title>
        <authorList>
            <person name="Young N.D."/>
            <person name="Nagarajan N."/>
            <person name="Lin S.J."/>
            <person name="Korhonen P.K."/>
            <person name="Jex A.R."/>
            <person name="Hall R.S."/>
            <person name="Safavi-Hemami H."/>
            <person name="Kaewkong W."/>
            <person name="Bertrand D."/>
            <person name="Gao S."/>
            <person name="Seet Q."/>
            <person name="Wongkham S."/>
            <person name="Teh B.T."/>
            <person name="Wongkham C."/>
            <person name="Intapan P.M."/>
            <person name="Maleewong W."/>
            <person name="Yang X."/>
            <person name="Hu M."/>
            <person name="Wang Z."/>
            <person name="Hofmann A."/>
            <person name="Sternberg P.W."/>
            <person name="Tan P."/>
            <person name="Wang J."/>
            <person name="Gasser R.B."/>
        </authorList>
    </citation>
    <scope>NUCLEOTIDE SEQUENCE [LARGE SCALE GENOMIC DNA]</scope>
</reference>
<keyword evidence="3" id="KW-1185">Reference proteome</keyword>
<dbReference type="Proteomes" id="UP000054324">
    <property type="component" value="Unassembled WGS sequence"/>
</dbReference>
<dbReference type="KEGG" id="ovi:T265_09739"/>
<dbReference type="CTD" id="20323907"/>
<dbReference type="GeneID" id="20323907"/>
<dbReference type="EMBL" id="KL596920">
    <property type="protein sequence ID" value="KER22087.1"/>
    <property type="molecule type" value="Genomic_DNA"/>
</dbReference>
<keyword evidence="1" id="KW-0812">Transmembrane</keyword>